<keyword evidence="2" id="KW-1185">Reference proteome</keyword>
<proteinExistence type="predicted"/>
<dbReference type="Proteomes" id="UP000247586">
    <property type="component" value="Chromosome"/>
</dbReference>
<evidence type="ECO:0000313" key="1">
    <source>
        <dbReference type="EMBL" id="AWS00499.1"/>
    </source>
</evidence>
<organism evidence="1 2">
    <name type="scientific">Metallosphaera hakonensis JCM 8857 = DSM 7519</name>
    <dbReference type="NCBI Taxonomy" id="1293036"/>
    <lineage>
        <taxon>Archaea</taxon>
        <taxon>Thermoproteota</taxon>
        <taxon>Thermoprotei</taxon>
        <taxon>Sulfolobales</taxon>
        <taxon>Sulfolobaceae</taxon>
        <taxon>Metallosphaera</taxon>
    </lineage>
</organism>
<name>A0A2U9IWR1_9CREN</name>
<dbReference type="KEGG" id="mhk:DFR87_02540"/>
<protein>
    <submittedName>
        <fullName evidence="1">Uncharacterized protein</fullName>
    </submittedName>
</protein>
<reference evidence="2" key="2">
    <citation type="submission" date="2020-03" db="EMBL/GenBank/DDBJ databases">
        <title>Complete Genome Sequences of Extremely Thermoacidophilic, Metal-Mobilizing Type-Strain Members of the Archaeal Family Sulfolobaceae: Acidianus brierleyi DSM-1651T, Acidianus sulfidivorans DSM-18786T, Metallosphaera hakonensis DSM-7519T, and Metallosphaera prunae DSM-10039T.</title>
        <authorList>
            <person name="Counts J.A."/>
            <person name="Kelly R.M."/>
        </authorList>
    </citation>
    <scope>NUCLEOTIDE SEQUENCE [LARGE SCALE GENOMIC DNA]</scope>
    <source>
        <strain evidence="2">HO1-1</strain>
    </source>
</reference>
<dbReference type="EMBL" id="CP029287">
    <property type="protein sequence ID" value="AWS00499.1"/>
    <property type="molecule type" value="Genomic_DNA"/>
</dbReference>
<accession>A0A2U9IWR1</accession>
<gene>
    <name evidence="1" type="ORF">DFR87_02540</name>
</gene>
<reference evidence="2" key="3">
    <citation type="submission" date="2020-03" db="EMBL/GenBank/DDBJ databases">
        <title>Sequencing and Assembly of Multiple Reported Metal-Biooxidizing Members of the Extremely Thermoacidophilic Archaeal Family Sulfolobaceae.</title>
        <authorList>
            <person name="Counts J.A."/>
            <person name="Kelly R.M."/>
        </authorList>
    </citation>
    <scope>NUCLEOTIDE SEQUENCE [LARGE SCALE GENOMIC DNA]</scope>
    <source>
        <strain evidence="2">HO1-1</strain>
    </source>
</reference>
<dbReference type="OrthoDB" id="34618at2157"/>
<sequence>MRQMVDRGLFPRNGDWKSFIDEALESLIIELKTAPDHDFKDRVNLFRDFYTYKIMGLVPLPLSTLESLLEKSPEIAQEMVPVYLSLFKHSFSPSDLGSNSPTLRDYLHSLRRFFMAITPVSNQNLVIKENGLCGTLTIFASILGKQSVERLYLPLLEQILDQMKVDSKSVKWDNVTIDAQFCVPIKDSK</sequence>
<dbReference type="AlphaFoldDB" id="A0A2U9IWR1"/>
<reference evidence="1 2" key="1">
    <citation type="submission" date="2018-05" db="EMBL/GenBank/DDBJ databases">
        <title>Complete Genome Sequences of Extremely Thermoacidophilic, Metal-Mobilizing Type-Strain Members of the Archaeal Family Sulfolobaceae: Acidianus brierleyi DSM-1651T, Acidianus sulfidivorans DSM-18786T, Metallosphaera hakonensis DSM-7519T, and Metallosphaera prunae DSM-10039T.</title>
        <authorList>
            <person name="Counts J.A."/>
            <person name="Kelly R.M."/>
        </authorList>
    </citation>
    <scope>NUCLEOTIDE SEQUENCE [LARGE SCALE GENOMIC DNA]</scope>
    <source>
        <strain evidence="1 2">HO1-1</strain>
    </source>
</reference>
<evidence type="ECO:0000313" key="2">
    <source>
        <dbReference type="Proteomes" id="UP000247586"/>
    </source>
</evidence>
<dbReference type="STRING" id="1293036.GCA_001315825_01456"/>